<evidence type="ECO:0000256" key="7">
    <source>
        <dbReference type="PIRSR" id="PIRSR604808-3"/>
    </source>
</evidence>
<dbReference type="SUPFAM" id="SSF56219">
    <property type="entry name" value="DNase I-like"/>
    <property type="match status" value="1"/>
</dbReference>
<dbReference type="PANTHER" id="PTHR43250:SF2">
    <property type="entry name" value="EXODEOXYRIBONUCLEASE III"/>
    <property type="match status" value="1"/>
</dbReference>
<keyword evidence="10" id="KW-1185">Reference proteome</keyword>
<dbReference type="PROSITE" id="PS00726">
    <property type="entry name" value="AP_NUCLEASE_F1_1"/>
    <property type="match status" value="1"/>
</dbReference>
<dbReference type="PROSITE" id="PS51435">
    <property type="entry name" value="AP_NUCLEASE_F1_4"/>
    <property type="match status" value="1"/>
</dbReference>
<dbReference type="RefSeq" id="WP_114580493.1">
    <property type="nucleotide sequence ID" value="NZ_QPMH01000002.1"/>
</dbReference>
<dbReference type="EMBL" id="QPMH01000002">
    <property type="protein sequence ID" value="RDD63237.1"/>
    <property type="molecule type" value="Genomic_DNA"/>
</dbReference>
<evidence type="ECO:0000256" key="2">
    <source>
        <dbReference type="ARBA" id="ARBA00022723"/>
    </source>
</evidence>
<protein>
    <submittedName>
        <fullName evidence="9">Exodeoxyribonuclease III</fullName>
        <ecNumber evidence="9">3.1.11.2</ecNumber>
    </submittedName>
</protein>
<dbReference type="InterPro" id="IPR020847">
    <property type="entry name" value="AP_endonuclease_F1_BS"/>
</dbReference>
<keyword evidence="4 6" id="KW-0460">Magnesium</keyword>
<feature type="binding site" evidence="6">
    <location>
        <position position="150"/>
    </location>
    <ligand>
        <name>Mg(2+)</name>
        <dbReference type="ChEBI" id="CHEBI:18420"/>
        <label>1</label>
    </ligand>
</feature>
<keyword evidence="3 9" id="KW-0378">Hydrolase</keyword>
<dbReference type="AlphaFoldDB" id="A0A369TGH3"/>
<dbReference type="PANTHER" id="PTHR43250">
    <property type="entry name" value="EXODEOXYRIBONUCLEASE III"/>
    <property type="match status" value="1"/>
</dbReference>
<dbReference type="GO" id="GO:0046872">
    <property type="term" value="F:metal ion binding"/>
    <property type="evidence" value="ECO:0007669"/>
    <property type="project" value="UniProtKB-KW"/>
</dbReference>
<feature type="binding site" evidence="6">
    <location>
        <position position="254"/>
    </location>
    <ligand>
        <name>Mg(2+)</name>
        <dbReference type="ChEBI" id="CHEBI:18420"/>
        <label>1</label>
    </ligand>
</feature>
<organism evidence="9 10">
    <name type="scientific">Ferruginivarius sediminum</name>
    <dbReference type="NCBI Taxonomy" id="2661937"/>
    <lineage>
        <taxon>Bacteria</taxon>
        <taxon>Pseudomonadati</taxon>
        <taxon>Pseudomonadota</taxon>
        <taxon>Alphaproteobacteria</taxon>
        <taxon>Rhodospirillales</taxon>
        <taxon>Rhodospirillaceae</taxon>
        <taxon>Ferruginivarius</taxon>
    </lineage>
</organism>
<feature type="domain" description="Endonuclease/exonuclease/phosphatase" evidence="8">
    <location>
        <begin position="4"/>
        <end position="254"/>
    </location>
</feature>
<dbReference type="NCBIfam" id="TIGR00195">
    <property type="entry name" value="exoDNase_III"/>
    <property type="match status" value="1"/>
</dbReference>
<evidence type="ECO:0000256" key="6">
    <source>
        <dbReference type="PIRSR" id="PIRSR604808-2"/>
    </source>
</evidence>
<sequence length="262" mass="30184">MRLVTWNVNSIRIRLDNLARLSSEARPDVVCLQETKVDDASFPYDEVRDLGYHHVAVRGQKGYNGVAVLSRQPFEAEHRLDWWGQDDSRHLSVRFPNAFELHVFYVPSGGPTPDPEKNEKFAHKLGFLTEMAQWARNEGIAGRKLAIVGDLNVAPLDNDVWNHQRIKRQVGHTPLECEHMAALKDAGGFTDVGRHFVPAEEFLFTWWGYRHPQSFTKNYGWRLDHVWVTPPLARHLKAHKVESDARTWPRPSDHVPVTVDFQ</sequence>
<dbReference type="InterPro" id="IPR005135">
    <property type="entry name" value="Endo/exonuclease/phosphatase"/>
</dbReference>
<dbReference type="CDD" id="cd09086">
    <property type="entry name" value="ExoIII-like_AP-endo"/>
    <property type="match status" value="1"/>
</dbReference>
<evidence type="ECO:0000259" key="8">
    <source>
        <dbReference type="Pfam" id="PF03372"/>
    </source>
</evidence>
<keyword evidence="2 6" id="KW-0479">Metal-binding</keyword>
<evidence type="ECO:0000256" key="4">
    <source>
        <dbReference type="ARBA" id="ARBA00022842"/>
    </source>
</evidence>
<dbReference type="GO" id="GO:0006281">
    <property type="term" value="P:DNA repair"/>
    <property type="evidence" value="ECO:0007669"/>
    <property type="project" value="InterPro"/>
</dbReference>
<comment type="similarity">
    <text evidence="1">Belongs to the DNA repair enzymes AP/ExoA family.</text>
</comment>
<dbReference type="EC" id="3.1.11.2" evidence="9"/>
<proteinExistence type="inferred from homology"/>
<dbReference type="GO" id="GO:0004519">
    <property type="term" value="F:endonuclease activity"/>
    <property type="evidence" value="ECO:0007669"/>
    <property type="project" value="InterPro"/>
</dbReference>
<feature type="binding site" evidence="6">
    <location>
        <position position="253"/>
    </location>
    <ligand>
        <name>Mg(2+)</name>
        <dbReference type="ChEBI" id="CHEBI:18420"/>
        <label>1</label>
    </ligand>
</feature>
<evidence type="ECO:0000313" key="10">
    <source>
        <dbReference type="Proteomes" id="UP000253941"/>
    </source>
</evidence>
<evidence type="ECO:0000256" key="5">
    <source>
        <dbReference type="PIRSR" id="PIRSR604808-1"/>
    </source>
</evidence>
<feature type="site" description="Important for catalytic activity" evidence="7">
    <location>
        <position position="224"/>
    </location>
</feature>
<dbReference type="NCBIfam" id="TIGR00633">
    <property type="entry name" value="xth"/>
    <property type="match status" value="1"/>
</dbReference>
<feature type="binding site" evidence="6">
    <location>
        <position position="152"/>
    </location>
    <ligand>
        <name>Mg(2+)</name>
        <dbReference type="ChEBI" id="CHEBI:18420"/>
        <label>1</label>
    </ligand>
</feature>
<feature type="active site" description="Proton donor/acceptor" evidence="5">
    <location>
        <position position="150"/>
    </location>
</feature>
<feature type="site" description="Interaction with DNA substrate" evidence="7">
    <location>
        <position position="254"/>
    </location>
</feature>
<feature type="binding site" evidence="6">
    <location>
        <position position="34"/>
    </location>
    <ligand>
        <name>Mg(2+)</name>
        <dbReference type="ChEBI" id="CHEBI:18420"/>
        <label>1</label>
    </ligand>
</feature>
<keyword evidence="6" id="KW-0464">Manganese</keyword>
<feature type="active site" evidence="5">
    <location>
        <position position="105"/>
    </location>
</feature>
<dbReference type="InterPro" id="IPR037493">
    <property type="entry name" value="ExoIII-like"/>
</dbReference>
<name>A0A369TGH3_9PROT</name>
<accession>A0A369TGH3</accession>
<feature type="active site" description="Proton acceptor" evidence="5">
    <location>
        <position position="254"/>
    </location>
</feature>
<dbReference type="Gene3D" id="3.60.10.10">
    <property type="entry name" value="Endonuclease/exonuclease/phosphatase"/>
    <property type="match status" value="1"/>
</dbReference>
<dbReference type="Proteomes" id="UP000253941">
    <property type="component" value="Unassembled WGS sequence"/>
</dbReference>
<comment type="cofactor">
    <cofactor evidence="6">
        <name>Mg(2+)</name>
        <dbReference type="ChEBI" id="CHEBI:18420"/>
    </cofactor>
    <cofactor evidence="6">
        <name>Mn(2+)</name>
        <dbReference type="ChEBI" id="CHEBI:29035"/>
    </cofactor>
    <text evidence="6">Probably binds two magnesium or manganese ions per subunit.</text>
</comment>
<dbReference type="InterPro" id="IPR004808">
    <property type="entry name" value="AP_endonuc_1"/>
</dbReference>
<dbReference type="Pfam" id="PF03372">
    <property type="entry name" value="Exo_endo_phos"/>
    <property type="match status" value="1"/>
</dbReference>
<reference evidence="9 10" key="1">
    <citation type="submission" date="2018-07" db="EMBL/GenBank/DDBJ databases">
        <title>Venubactetium sediminum gen. nov., sp. nov., isolated from a marine solar saltern.</title>
        <authorList>
            <person name="Wang S."/>
        </authorList>
    </citation>
    <scope>NUCLEOTIDE SEQUENCE [LARGE SCALE GENOMIC DNA]</scope>
    <source>
        <strain evidence="9 10">WD2A32</strain>
    </source>
</reference>
<dbReference type="InterPro" id="IPR036691">
    <property type="entry name" value="Endo/exonu/phosph_ase_sf"/>
</dbReference>
<dbReference type="GO" id="GO:0008311">
    <property type="term" value="F:double-stranded DNA 3'-5' DNA exonuclease activity"/>
    <property type="evidence" value="ECO:0007669"/>
    <property type="project" value="UniProtKB-EC"/>
</dbReference>
<comment type="caution">
    <text evidence="9">The sequence shown here is derived from an EMBL/GenBank/DDBJ whole genome shotgun (WGS) entry which is preliminary data.</text>
</comment>
<feature type="binding site" evidence="6">
    <location>
        <position position="7"/>
    </location>
    <ligand>
        <name>Mg(2+)</name>
        <dbReference type="ChEBI" id="CHEBI:18420"/>
        <label>1</label>
    </ligand>
</feature>
<evidence type="ECO:0000313" key="9">
    <source>
        <dbReference type="EMBL" id="RDD63237.1"/>
    </source>
</evidence>
<feature type="site" description="Transition state stabilizer" evidence="7">
    <location>
        <position position="152"/>
    </location>
</feature>
<gene>
    <name evidence="9" type="primary">xth</name>
    <name evidence="9" type="ORF">DRB17_01950</name>
</gene>
<evidence type="ECO:0000256" key="1">
    <source>
        <dbReference type="ARBA" id="ARBA00007092"/>
    </source>
</evidence>
<evidence type="ECO:0000256" key="3">
    <source>
        <dbReference type="ARBA" id="ARBA00022801"/>
    </source>
</evidence>
<dbReference type="GO" id="GO:0003677">
    <property type="term" value="F:DNA binding"/>
    <property type="evidence" value="ECO:0007669"/>
    <property type="project" value="InterPro"/>
</dbReference>